<dbReference type="Gene3D" id="3.40.1190.20">
    <property type="match status" value="1"/>
</dbReference>
<dbReference type="Pfam" id="PF01256">
    <property type="entry name" value="Carb_kinase"/>
    <property type="match status" value="1"/>
</dbReference>
<dbReference type="GO" id="GO:0046872">
    <property type="term" value="F:metal ion binding"/>
    <property type="evidence" value="ECO:0007669"/>
    <property type="project" value="UniProtKB-UniRule"/>
</dbReference>
<dbReference type="EC" id="5.1.99.6" evidence="17"/>
<evidence type="ECO:0000256" key="1">
    <source>
        <dbReference type="ARBA" id="ARBA00000013"/>
    </source>
</evidence>
<comment type="catalytic activity">
    <reaction evidence="2 17 18">
        <text>(6R)-NADPHX = (6S)-NADPHX</text>
        <dbReference type="Rhea" id="RHEA:32227"/>
        <dbReference type="ChEBI" id="CHEBI:64076"/>
        <dbReference type="ChEBI" id="CHEBI:64077"/>
        <dbReference type="EC" id="5.1.99.6"/>
    </reaction>
</comment>
<keyword evidence="22" id="KW-1185">Reference proteome</keyword>
<sequence>MQYLAAAARKQQLDRTVQEQCGFPSIVLMEQAARSCWEIIRGLEVSTPQPRLVVAVGPGNNGGDGMAIARLAAHHGWLVTLLHTGSAWKPVPQQQLEMLRAYPAVRWLQWELRAEESSRALADADVVVDAVFGVGLTREPAGTYAEILAEINRQRSRKQAQTVVAIDVPSGLSHELLSAADGSICCVQADCTAAVLPIDSLLYMPAARRYAGRICPADAGFPPEQLQQYREAELVELQDLPEWRVSLAADAYKGSRGHACIYAGSSRYHGAAVLAALAAGCGPAGRVTLSVDPSIDQVVRTRLLSCVVQSSEQDPPAGTTAVLAGPGWDTISGRGERLQQLLALGLPTVLDGDALTLLPDFPDPAGDTGQVVQRVLTPHPGELSRLVGAPVPRVLRDTARIARDAARRYYAVVVAKGHVTWICHPDGRMYVVDGMEPRLAIAGSGDVLAGCIAAELAADADPLRAALAGVLRHRAAGGAARDTGIAAEQLIELLRRGS</sequence>
<feature type="binding site" evidence="17">
    <location>
        <position position="167"/>
    </location>
    <ligand>
        <name>(6S)-NADPHX</name>
        <dbReference type="ChEBI" id="CHEBI:64076"/>
    </ligand>
</feature>
<evidence type="ECO:0000256" key="11">
    <source>
        <dbReference type="ARBA" id="ARBA00023235"/>
    </source>
</evidence>
<keyword evidence="12 18" id="KW-0456">Lyase</keyword>
<evidence type="ECO:0000256" key="16">
    <source>
        <dbReference type="ARBA" id="ARBA00049209"/>
    </source>
</evidence>
<dbReference type="GO" id="GO:0052856">
    <property type="term" value="F:NAD(P)HX epimerase activity"/>
    <property type="evidence" value="ECO:0007669"/>
    <property type="project" value="UniProtKB-UniRule"/>
</dbReference>
<dbReference type="OrthoDB" id="9806925at2"/>
<dbReference type="InterPro" id="IPR004443">
    <property type="entry name" value="YjeF_N_dom"/>
</dbReference>
<evidence type="ECO:0000256" key="2">
    <source>
        <dbReference type="ARBA" id="ARBA00000909"/>
    </source>
</evidence>
<evidence type="ECO:0000256" key="5">
    <source>
        <dbReference type="ARBA" id="ARBA00022723"/>
    </source>
</evidence>
<dbReference type="PROSITE" id="PS01050">
    <property type="entry name" value="YJEF_C_2"/>
    <property type="match status" value="1"/>
</dbReference>
<dbReference type="GO" id="GO:0005524">
    <property type="term" value="F:ATP binding"/>
    <property type="evidence" value="ECO:0007669"/>
    <property type="project" value="UniProtKB-UniRule"/>
</dbReference>
<dbReference type="HOGENOM" id="CLU_024853_4_1_12"/>
<organism evidence="21 22">
    <name type="scientific">Spirochaeta africana (strain ATCC 700263 / DSM 8902 / Z-7692)</name>
    <dbReference type="NCBI Taxonomy" id="889378"/>
    <lineage>
        <taxon>Bacteria</taxon>
        <taxon>Pseudomonadati</taxon>
        <taxon>Spirochaetota</taxon>
        <taxon>Spirochaetia</taxon>
        <taxon>Spirochaetales</taxon>
        <taxon>Spirochaetaceae</taxon>
        <taxon>Spirochaeta</taxon>
    </lineage>
</organism>
<evidence type="ECO:0000256" key="10">
    <source>
        <dbReference type="ARBA" id="ARBA00023027"/>
    </source>
</evidence>
<comment type="function">
    <text evidence="14 18">Bifunctional enzyme that catalyzes the epimerization of the S- and R-forms of NAD(P)HX and the dehydration of the S-form of NAD(P)HX at the expense of ADP, which is converted to AMP. This allows the repair of both epimers of NAD(P)HX, a damaged form of NAD(P)H that is a result of enzymatic or heat-dependent hydration.</text>
</comment>
<protein>
    <recommendedName>
        <fullName evidence="17">NAD(P)H-hydrate epimerase</fullName>
        <ecNumber evidence="17">5.1.99.6</ecNumber>
    </recommendedName>
    <alternativeName>
        <fullName evidence="17">NAD(P)HX epimerase</fullName>
    </alternativeName>
</protein>
<comment type="similarity">
    <text evidence="17">Belongs to the NnrE/AIBP family.</text>
</comment>
<evidence type="ECO:0000256" key="14">
    <source>
        <dbReference type="ARBA" id="ARBA00025153"/>
    </source>
</evidence>
<comment type="cofactor">
    <cofactor evidence="17 18">
        <name>K(+)</name>
        <dbReference type="ChEBI" id="CHEBI:29103"/>
    </cofactor>
    <text evidence="17 18">Binds 1 potassium ion per subunit.</text>
</comment>
<dbReference type="PANTHER" id="PTHR12592:SF0">
    <property type="entry name" value="ATP-DEPENDENT (S)-NAD(P)H-HYDRATE DEHYDRATASE"/>
    <property type="match status" value="1"/>
</dbReference>
<dbReference type="SUPFAM" id="SSF53613">
    <property type="entry name" value="Ribokinase-like"/>
    <property type="match status" value="1"/>
</dbReference>
<dbReference type="AlphaFoldDB" id="H9UH84"/>
<dbReference type="PIRSF" id="PIRSF017184">
    <property type="entry name" value="Nnr"/>
    <property type="match status" value="1"/>
</dbReference>
<dbReference type="InterPro" id="IPR000631">
    <property type="entry name" value="CARKD"/>
</dbReference>
<dbReference type="HAMAP" id="MF_01966">
    <property type="entry name" value="NADHX_epimerase"/>
    <property type="match status" value="1"/>
</dbReference>
<keyword evidence="6 17" id="KW-0547">Nucleotide-binding</keyword>
<evidence type="ECO:0000256" key="17">
    <source>
        <dbReference type="HAMAP-Rule" id="MF_01966"/>
    </source>
</evidence>
<dbReference type="InterPro" id="IPR029056">
    <property type="entry name" value="Ribokinase-like"/>
</dbReference>
<feature type="binding site" evidence="17">
    <location>
        <begin position="133"/>
        <end position="139"/>
    </location>
    <ligand>
        <name>(6S)-NADPHX</name>
        <dbReference type="ChEBI" id="CHEBI:64076"/>
    </ligand>
</feature>
<keyword evidence="8 17" id="KW-0521">NADP</keyword>
<keyword evidence="13" id="KW-0511">Multifunctional enzyme</keyword>
<proteinExistence type="inferred from homology"/>
<feature type="binding site" evidence="17">
    <location>
        <position position="170"/>
    </location>
    <ligand>
        <name>K(+)</name>
        <dbReference type="ChEBI" id="CHEBI:29103"/>
    </ligand>
</feature>
<keyword evidence="9 17" id="KW-0630">Potassium</keyword>
<feature type="binding site" evidence="17">
    <location>
        <position position="61"/>
    </location>
    <ligand>
        <name>K(+)</name>
        <dbReference type="ChEBI" id="CHEBI:29103"/>
    </ligand>
</feature>
<dbReference type="RefSeq" id="WP_014454874.1">
    <property type="nucleotide sequence ID" value="NC_017098.1"/>
</dbReference>
<dbReference type="EMBL" id="CP003282">
    <property type="protein sequence ID" value="AFG36877.1"/>
    <property type="molecule type" value="Genomic_DNA"/>
</dbReference>
<dbReference type="PATRIC" id="fig|889378.3.peg.786"/>
<comment type="function">
    <text evidence="17">Catalyzes the epimerization of the S- and R-forms of NAD(P)HX, a damaged form of NAD(P)H that is a result of enzymatic or heat-dependent hydration. This is a prerequisite for the S-specific NAD(P)H-hydrate dehydratase to allow the repair of both epimers of NAD(P)HX.</text>
</comment>
<evidence type="ECO:0000256" key="8">
    <source>
        <dbReference type="ARBA" id="ARBA00022857"/>
    </source>
</evidence>
<evidence type="ECO:0000256" key="4">
    <source>
        <dbReference type="ARBA" id="ARBA00009524"/>
    </source>
</evidence>
<dbReference type="GO" id="GO:0110051">
    <property type="term" value="P:metabolite repair"/>
    <property type="evidence" value="ECO:0007669"/>
    <property type="project" value="TreeGrafter"/>
</dbReference>
<dbReference type="GO" id="GO:0052855">
    <property type="term" value="F:ADP-dependent NAD(P)H-hydrate dehydratase activity"/>
    <property type="evidence" value="ECO:0007669"/>
    <property type="project" value="UniProtKB-UniRule"/>
</dbReference>
<reference evidence="22" key="1">
    <citation type="journal article" date="2013" name="Stand. Genomic Sci.">
        <title>Complete genome sequence of the halophilic bacterium Spirochaeta africana type strain (Z-7692(T)) from the alkaline Lake Magadi in the East African Rift.</title>
        <authorList>
            <person name="Liolos K."/>
            <person name="Abt B."/>
            <person name="Scheuner C."/>
            <person name="Teshima H."/>
            <person name="Held B."/>
            <person name="Lapidus A."/>
            <person name="Nolan M."/>
            <person name="Lucas S."/>
            <person name="Deshpande S."/>
            <person name="Cheng J.F."/>
            <person name="Tapia R."/>
            <person name="Goodwin L.A."/>
            <person name="Pitluck S."/>
            <person name="Pagani I."/>
            <person name="Ivanova N."/>
            <person name="Mavromatis K."/>
            <person name="Mikhailova N."/>
            <person name="Huntemann M."/>
            <person name="Pati A."/>
            <person name="Chen A."/>
            <person name="Palaniappan K."/>
            <person name="Land M."/>
            <person name="Rohde M."/>
            <person name="Tindall B.J."/>
            <person name="Detter J.C."/>
            <person name="Goker M."/>
            <person name="Bristow J."/>
            <person name="Eisen J.A."/>
            <person name="Markowitz V."/>
            <person name="Hugenholtz P."/>
            <person name="Woyke T."/>
            <person name="Klenk H.P."/>
            <person name="Kyrpides N.C."/>
        </authorList>
    </citation>
    <scope>NUCLEOTIDE SEQUENCE</scope>
    <source>
        <strain evidence="22">ATCC 700263 / DSM 8902 / Z-7692</strain>
    </source>
</reference>
<comment type="similarity">
    <text evidence="4 18">In the C-terminal section; belongs to the NnrD/CARKD family.</text>
</comment>
<comment type="similarity">
    <text evidence="3 18">In the N-terminal section; belongs to the NnrE/AIBP family.</text>
</comment>
<keyword evidence="10 17" id="KW-0520">NAD</keyword>
<feature type="domain" description="YjeF N-terminal" evidence="20">
    <location>
        <begin position="10"/>
        <end position="227"/>
    </location>
</feature>
<keyword evidence="5 17" id="KW-0479">Metal-binding</keyword>
<dbReference type="SUPFAM" id="SSF64153">
    <property type="entry name" value="YjeF N-terminal domain-like"/>
    <property type="match status" value="1"/>
</dbReference>
<feature type="binding site" evidence="17">
    <location>
        <position position="129"/>
    </location>
    <ligand>
        <name>K(+)</name>
        <dbReference type="ChEBI" id="CHEBI:29103"/>
    </ligand>
</feature>
<dbReference type="eggNOG" id="COG0062">
    <property type="taxonomic scope" value="Bacteria"/>
</dbReference>
<evidence type="ECO:0000256" key="12">
    <source>
        <dbReference type="ARBA" id="ARBA00023239"/>
    </source>
</evidence>
<dbReference type="KEGG" id="sfc:Spiaf_0783"/>
<comment type="catalytic activity">
    <reaction evidence="1 17 18">
        <text>(6R)-NADHX = (6S)-NADHX</text>
        <dbReference type="Rhea" id="RHEA:32215"/>
        <dbReference type="ChEBI" id="CHEBI:64074"/>
        <dbReference type="ChEBI" id="CHEBI:64075"/>
        <dbReference type="EC" id="5.1.99.6"/>
    </reaction>
</comment>
<evidence type="ECO:0000256" key="9">
    <source>
        <dbReference type="ARBA" id="ARBA00022958"/>
    </source>
</evidence>
<name>H9UH84_SPIAZ</name>
<evidence type="ECO:0000259" key="19">
    <source>
        <dbReference type="PROSITE" id="PS51383"/>
    </source>
</evidence>
<feature type="binding site" evidence="17">
    <location>
        <begin position="60"/>
        <end position="64"/>
    </location>
    <ligand>
        <name>(6S)-NADPHX</name>
        <dbReference type="ChEBI" id="CHEBI:64076"/>
    </ligand>
</feature>
<dbReference type="CDD" id="cd01171">
    <property type="entry name" value="YXKO-related"/>
    <property type="match status" value="1"/>
</dbReference>
<dbReference type="InterPro" id="IPR030677">
    <property type="entry name" value="Nnr"/>
</dbReference>
<accession>H9UH84</accession>
<evidence type="ECO:0000259" key="20">
    <source>
        <dbReference type="PROSITE" id="PS51385"/>
    </source>
</evidence>
<evidence type="ECO:0000313" key="21">
    <source>
        <dbReference type="EMBL" id="AFG36877.1"/>
    </source>
</evidence>
<feature type="domain" description="YjeF C-terminal" evidence="19">
    <location>
        <begin position="236"/>
        <end position="498"/>
    </location>
</feature>
<evidence type="ECO:0000256" key="18">
    <source>
        <dbReference type="PIRNR" id="PIRNR017184"/>
    </source>
</evidence>
<evidence type="ECO:0000256" key="7">
    <source>
        <dbReference type="ARBA" id="ARBA00022840"/>
    </source>
</evidence>
<comment type="catalytic activity">
    <reaction evidence="16 18">
        <text>(6S)-NADPHX + ADP = AMP + phosphate + NADPH + H(+)</text>
        <dbReference type="Rhea" id="RHEA:32235"/>
        <dbReference type="ChEBI" id="CHEBI:15378"/>
        <dbReference type="ChEBI" id="CHEBI:43474"/>
        <dbReference type="ChEBI" id="CHEBI:57783"/>
        <dbReference type="ChEBI" id="CHEBI:64076"/>
        <dbReference type="ChEBI" id="CHEBI:456215"/>
        <dbReference type="ChEBI" id="CHEBI:456216"/>
        <dbReference type="EC" id="4.2.1.136"/>
    </reaction>
</comment>
<dbReference type="PROSITE" id="PS51385">
    <property type="entry name" value="YJEF_N"/>
    <property type="match status" value="1"/>
</dbReference>
<dbReference type="InterPro" id="IPR036652">
    <property type="entry name" value="YjeF_N_dom_sf"/>
</dbReference>
<comment type="catalytic activity">
    <reaction evidence="15 18">
        <text>(6S)-NADHX + ADP = AMP + phosphate + NADH + H(+)</text>
        <dbReference type="Rhea" id="RHEA:32223"/>
        <dbReference type="ChEBI" id="CHEBI:15378"/>
        <dbReference type="ChEBI" id="CHEBI:43474"/>
        <dbReference type="ChEBI" id="CHEBI:57945"/>
        <dbReference type="ChEBI" id="CHEBI:64074"/>
        <dbReference type="ChEBI" id="CHEBI:456215"/>
        <dbReference type="ChEBI" id="CHEBI:456216"/>
        <dbReference type="EC" id="4.2.1.136"/>
    </reaction>
</comment>
<dbReference type="Proteomes" id="UP000007383">
    <property type="component" value="Chromosome"/>
</dbReference>
<feature type="binding site" evidence="17">
    <location>
        <position position="144"/>
    </location>
    <ligand>
        <name>(6S)-NADPHX</name>
        <dbReference type="ChEBI" id="CHEBI:64076"/>
    </ligand>
</feature>
<evidence type="ECO:0000256" key="13">
    <source>
        <dbReference type="ARBA" id="ARBA00023268"/>
    </source>
</evidence>
<dbReference type="STRING" id="889378.Spiaf_0783"/>
<dbReference type="PROSITE" id="PS51383">
    <property type="entry name" value="YJEF_C_3"/>
    <property type="match status" value="1"/>
</dbReference>
<dbReference type="eggNOG" id="COG0063">
    <property type="taxonomic scope" value="Bacteria"/>
</dbReference>
<dbReference type="InterPro" id="IPR017953">
    <property type="entry name" value="Carbohydrate_kinase_pred_CS"/>
</dbReference>
<dbReference type="PANTHER" id="PTHR12592">
    <property type="entry name" value="ATP-DEPENDENT (S)-NAD(P)H-HYDRATE DEHYDRATASE FAMILY MEMBER"/>
    <property type="match status" value="1"/>
</dbReference>
<keyword evidence="7 18" id="KW-0067">ATP-binding</keyword>
<evidence type="ECO:0000313" key="22">
    <source>
        <dbReference type="Proteomes" id="UP000007383"/>
    </source>
</evidence>
<evidence type="ECO:0000256" key="3">
    <source>
        <dbReference type="ARBA" id="ARBA00006001"/>
    </source>
</evidence>
<gene>
    <name evidence="17" type="primary">nnrE</name>
    <name evidence="21" type="ordered locus">Spiaf_0783</name>
</gene>
<keyword evidence="11 17" id="KW-0413">Isomerase</keyword>
<dbReference type="Pfam" id="PF03853">
    <property type="entry name" value="YjeF_N"/>
    <property type="match status" value="1"/>
</dbReference>
<dbReference type="NCBIfam" id="TIGR00197">
    <property type="entry name" value="yjeF_nterm"/>
    <property type="match status" value="1"/>
</dbReference>
<evidence type="ECO:0000256" key="6">
    <source>
        <dbReference type="ARBA" id="ARBA00022741"/>
    </source>
</evidence>
<dbReference type="Gene3D" id="3.40.50.10260">
    <property type="entry name" value="YjeF N-terminal domain"/>
    <property type="match status" value="1"/>
</dbReference>
<evidence type="ECO:0000256" key="15">
    <source>
        <dbReference type="ARBA" id="ARBA00048238"/>
    </source>
</evidence>